<dbReference type="CDD" id="cd01173">
    <property type="entry name" value="pyridoxal_pyridoxamine_kinase"/>
    <property type="match status" value="1"/>
</dbReference>
<dbReference type="PANTHER" id="PTHR10534">
    <property type="entry name" value="PYRIDOXAL KINASE"/>
    <property type="match status" value="1"/>
</dbReference>
<keyword evidence="6" id="KW-0067">ATP-binding</keyword>
<dbReference type="Proteomes" id="UP000663131">
    <property type="component" value="Chromosome 9"/>
</dbReference>
<dbReference type="InterPro" id="IPR004625">
    <property type="entry name" value="PyrdxlKinase"/>
</dbReference>
<comment type="similarity">
    <text evidence="1">Belongs to the pyridoxine kinase family.</text>
</comment>
<dbReference type="GeneID" id="64574932"/>
<evidence type="ECO:0000313" key="9">
    <source>
        <dbReference type="Proteomes" id="UP000663131"/>
    </source>
</evidence>
<dbReference type="PANTHER" id="PTHR10534:SF2">
    <property type="entry name" value="PYRIDOXAL KINASE"/>
    <property type="match status" value="1"/>
</dbReference>
<dbReference type="RefSeq" id="XP_041139315.1">
    <property type="nucleotide sequence ID" value="XM_041281524.1"/>
</dbReference>
<gene>
    <name evidence="8" type="ORF">BRETT_003008</name>
</gene>
<dbReference type="KEGG" id="bbrx:BRETT_003008"/>
<evidence type="ECO:0000313" key="8">
    <source>
        <dbReference type="EMBL" id="QOU22822.1"/>
    </source>
</evidence>
<dbReference type="GO" id="GO:0008478">
    <property type="term" value="F:pyridoxal kinase activity"/>
    <property type="evidence" value="ECO:0007669"/>
    <property type="project" value="UniProtKB-EC"/>
</dbReference>
<keyword evidence="3" id="KW-0808">Transferase</keyword>
<protein>
    <recommendedName>
        <fullName evidence="2">pyridoxal kinase</fullName>
        <ecNumber evidence="2">2.7.1.35</ecNumber>
    </recommendedName>
</protein>
<name>A0A871RIU3_DEKBR</name>
<organism evidence="8 9">
    <name type="scientific">Dekkera bruxellensis</name>
    <name type="common">Brettanomyces custersii</name>
    <dbReference type="NCBI Taxonomy" id="5007"/>
    <lineage>
        <taxon>Eukaryota</taxon>
        <taxon>Fungi</taxon>
        <taxon>Dikarya</taxon>
        <taxon>Ascomycota</taxon>
        <taxon>Saccharomycotina</taxon>
        <taxon>Pichiomycetes</taxon>
        <taxon>Pichiales</taxon>
        <taxon>Pichiaceae</taxon>
        <taxon>Brettanomyces</taxon>
    </lineage>
</organism>
<reference evidence="8" key="1">
    <citation type="submission" date="2020-10" db="EMBL/GenBank/DDBJ databases">
        <authorList>
            <person name="Palmer J.M."/>
        </authorList>
    </citation>
    <scope>NUCLEOTIDE SEQUENCE</scope>
    <source>
        <strain evidence="8">UCD 2041</strain>
    </source>
</reference>
<accession>A0A871RIU3</accession>
<dbReference type="InterPro" id="IPR013749">
    <property type="entry name" value="PM/HMP-P_kinase-1"/>
</dbReference>
<proteinExistence type="inferred from homology"/>
<dbReference type="GO" id="GO:0005524">
    <property type="term" value="F:ATP binding"/>
    <property type="evidence" value="ECO:0007669"/>
    <property type="project" value="UniProtKB-KW"/>
</dbReference>
<evidence type="ECO:0000256" key="2">
    <source>
        <dbReference type="ARBA" id="ARBA00012104"/>
    </source>
</evidence>
<evidence type="ECO:0000256" key="5">
    <source>
        <dbReference type="ARBA" id="ARBA00022777"/>
    </source>
</evidence>
<reference evidence="8" key="2">
    <citation type="journal article" name="BMC Genomics">
        <title>New genome assemblies reveal patterns of domestication and adaptation across Brettanomyces (Dekkera) species.</title>
        <authorList>
            <person name="Roach M.J."/>
            <person name="Borneman A.R."/>
        </authorList>
    </citation>
    <scope>NUCLEOTIDE SEQUENCE</scope>
    <source>
        <strain evidence="8">UCD 2041</strain>
    </source>
</reference>
<keyword evidence="5" id="KW-0418">Kinase</keyword>
<dbReference type="GO" id="GO:0005829">
    <property type="term" value="C:cytosol"/>
    <property type="evidence" value="ECO:0007669"/>
    <property type="project" value="TreeGrafter"/>
</dbReference>
<dbReference type="NCBIfam" id="TIGR00687">
    <property type="entry name" value="pyridox_kin"/>
    <property type="match status" value="1"/>
</dbReference>
<dbReference type="SUPFAM" id="SSF53613">
    <property type="entry name" value="Ribokinase-like"/>
    <property type="match status" value="1"/>
</dbReference>
<dbReference type="AlphaFoldDB" id="A0A871RIU3"/>
<dbReference type="GO" id="GO:0009443">
    <property type="term" value="P:pyridoxal 5'-phosphate salvage"/>
    <property type="evidence" value="ECO:0007669"/>
    <property type="project" value="InterPro"/>
</dbReference>
<evidence type="ECO:0000256" key="3">
    <source>
        <dbReference type="ARBA" id="ARBA00022679"/>
    </source>
</evidence>
<dbReference type="Pfam" id="PF08543">
    <property type="entry name" value="Phos_pyr_kin"/>
    <property type="match status" value="1"/>
</dbReference>
<keyword evidence="4" id="KW-0547">Nucleotide-binding</keyword>
<sequence length="322" mass="36422">MTAIEISHLPPKANKILSIQSHVVHGYVGNKAATFPLQTLNWDVDVLNSVNFSNHTGYGAVEGECFSGKDIQDVFSGLRSINMNYDAMLTGYIHGANTLDIVGRECMEIKRRNEQALWLLDPVMGDEGQLYVNKNVIPIYRKILRSGLVDIITPNQFELEVLLGHKIHDLQSLRQAVKHLHDVFDIKYVVISSLSLSGEQLGLKGNRSNKLYCCVSACHLQKLVFFEIDKYDSYFTGVGDLFSALLLDRVFRSHDILQSTNEVLTIMSKVLYVTRELCIKHLGKDVKAKIGDFNSMKECELRIVECIALYGQRDCDYEPFEL</sequence>
<dbReference type="OrthoDB" id="2104723at2759"/>
<evidence type="ECO:0000256" key="1">
    <source>
        <dbReference type="ARBA" id="ARBA00008805"/>
    </source>
</evidence>
<evidence type="ECO:0000256" key="4">
    <source>
        <dbReference type="ARBA" id="ARBA00022741"/>
    </source>
</evidence>
<evidence type="ECO:0000256" key="6">
    <source>
        <dbReference type="ARBA" id="ARBA00022840"/>
    </source>
</evidence>
<dbReference type="InterPro" id="IPR029056">
    <property type="entry name" value="Ribokinase-like"/>
</dbReference>
<dbReference type="EMBL" id="CP063137">
    <property type="protein sequence ID" value="QOU22822.1"/>
    <property type="molecule type" value="Genomic_DNA"/>
</dbReference>
<dbReference type="EC" id="2.7.1.35" evidence="2"/>
<evidence type="ECO:0000259" key="7">
    <source>
        <dbReference type="Pfam" id="PF08543"/>
    </source>
</evidence>
<dbReference type="Gene3D" id="3.40.1190.20">
    <property type="match status" value="1"/>
</dbReference>
<feature type="domain" description="Pyridoxamine kinase/Phosphomethylpyrimidine kinase" evidence="7">
    <location>
        <begin position="82"/>
        <end position="253"/>
    </location>
</feature>